<dbReference type="RefSeq" id="WP_049993554.1">
    <property type="nucleotide sequence ID" value="NZ_CP031310.1"/>
</dbReference>
<dbReference type="Proteomes" id="UP000296706">
    <property type="component" value="Chromosome"/>
</dbReference>
<evidence type="ECO:0000256" key="1">
    <source>
        <dbReference type="ARBA" id="ARBA00023235"/>
    </source>
</evidence>
<dbReference type="CDD" id="cd03680">
    <property type="entry name" value="MM_CoA_mutase_ICM_like"/>
    <property type="match status" value="1"/>
</dbReference>
<evidence type="ECO:0000313" key="3">
    <source>
        <dbReference type="EMBL" id="QCC50110.1"/>
    </source>
</evidence>
<gene>
    <name evidence="3" type="ORF">DV733_02210</name>
</gene>
<dbReference type="NCBIfam" id="TIGR00641">
    <property type="entry name" value="acid_CoA_mut_N"/>
    <property type="match status" value="1"/>
</dbReference>
<evidence type="ECO:0000313" key="4">
    <source>
        <dbReference type="Proteomes" id="UP000296706"/>
    </source>
</evidence>
<dbReference type="GO" id="GO:0004494">
    <property type="term" value="F:methylmalonyl-CoA mutase activity"/>
    <property type="evidence" value="ECO:0007669"/>
    <property type="project" value="InterPro"/>
</dbReference>
<name>A0A4D6H8M1_9EURY</name>
<accession>A0A4D6H8M1</accession>
<dbReference type="OrthoDB" id="38408at2157"/>
<dbReference type="Gene3D" id="3.20.20.240">
    <property type="entry name" value="Methylmalonyl-CoA mutase"/>
    <property type="match status" value="1"/>
</dbReference>
<dbReference type="SUPFAM" id="SSF51703">
    <property type="entry name" value="Cobalamin (vitamin B12)-dependent enzymes"/>
    <property type="match status" value="1"/>
</dbReference>
<dbReference type="KEGG" id="hsn:DV733_02210"/>
<dbReference type="PANTHER" id="PTHR48101:SF1">
    <property type="entry name" value="METHYLMALONYL-COA MUTASE, LARGE SUBUNIT"/>
    <property type="match status" value="1"/>
</dbReference>
<dbReference type="Pfam" id="PF01642">
    <property type="entry name" value="MM_CoA_mutase"/>
    <property type="match status" value="1"/>
</dbReference>
<dbReference type="STRING" id="1457250.GCA_000755225_02740"/>
<dbReference type="GO" id="GO:0031419">
    <property type="term" value="F:cobalamin binding"/>
    <property type="evidence" value="ECO:0007669"/>
    <property type="project" value="InterPro"/>
</dbReference>
<dbReference type="GeneID" id="39846643"/>
<feature type="domain" description="Methylmalonyl-CoA mutase alpha/beta chain catalytic" evidence="2">
    <location>
        <begin position="38"/>
        <end position="557"/>
    </location>
</feature>
<reference evidence="3 4" key="1">
    <citation type="journal article" date="2019" name="Nat. Commun.">
        <title>A new type of DNA phosphorothioation-based antiviral system in archaea.</title>
        <authorList>
            <person name="Xiong L."/>
            <person name="Liu S."/>
            <person name="Chen S."/>
            <person name="Xiao Y."/>
            <person name="Zhu B."/>
            <person name="Gao Y."/>
            <person name="Zhang Y."/>
            <person name="Chen B."/>
            <person name="Luo J."/>
            <person name="Deng Z."/>
            <person name="Chen X."/>
            <person name="Wang L."/>
            <person name="Chen S."/>
        </authorList>
    </citation>
    <scope>NUCLEOTIDE SEQUENCE [LARGE SCALE GENOMIC DNA]</scope>
    <source>
        <strain evidence="3 4">CBA1105</strain>
    </source>
</reference>
<keyword evidence="4" id="KW-1185">Reference proteome</keyword>
<organism evidence="3 4">
    <name type="scientific">Halapricum salinum</name>
    <dbReference type="NCBI Taxonomy" id="1457250"/>
    <lineage>
        <taxon>Archaea</taxon>
        <taxon>Methanobacteriati</taxon>
        <taxon>Methanobacteriota</taxon>
        <taxon>Stenosarchaea group</taxon>
        <taxon>Halobacteria</taxon>
        <taxon>Halobacteriales</taxon>
        <taxon>Haloarculaceae</taxon>
        <taxon>Halapricum</taxon>
    </lineage>
</organism>
<keyword evidence="1" id="KW-0413">Isomerase</keyword>
<evidence type="ECO:0000259" key="2">
    <source>
        <dbReference type="Pfam" id="PF01642"/>
    </source>
</evidence>
<dbReference type="AlphaFoldDB" id="A0A4D6H8M1"/>
<sequence>MFDEAELSRIREAKREWDEETLDPVLDSYGERADRFATVSNHEVDRLYTPADIADLDYDDHLGFPGEPPYTRGVYPTMYRGRTWTMRQFAGFGTVEETNERFHYLIEEGQTGLSTAFDMPTLMGIDSDDVMAEGEVGREGVAVDTLADMEILFDGIDLADVSTSFTINPSAPVIYAMYVALADQRGVPREQLRGTLQNDMFKEFIAQKEWVIPPEPSLKLVTDVIEFSVGETPKFKPVSISGYHIREAGSTAIQELAFTLADGFAYVEDCIDRGLDVDEFAPQLSFFFNSHNSIFEEVAKFRAARRIYARVMDEWYDADREQSRKLKFHTQTAGQSLTAQQPLNNVVRVTLQALAGVLGGTQSLHTNSYDEALALPSEDAVRVALRTQQIIAEESGAADIVDPLGGSFAVEKLTDEVEREAMDYIEEIREKGDGSMREGVLRGIEQGFFQREIQDASYEYQQRVEEGAETVVGVNAYTTDGDEDTEILTVDESVQERQRERLSRVKDERDDDAVRDALAEIEAAIERADNTMPAIVDAVKAQATMGEVMRVFEGHYGTYREGTGVAD</sequence>
<dbReference type="PANTHER" id="PTHR48101">
    <property type="entry name" value="METHYLMALONYL-COA MUTASE, MITOCHONDRIAL-RELATED"/>
    <property type="match status" value="1"/>
</dbReference>
<dbReference type="EMBL" id="CP031310">
    <property type="protein sequence ID" value="QCC50110.1"/>
    <property type="molecule type" value="Genomic_DNA"/>
</dbReference>
<dbReference type="InterPro" id="IPR006098">
    <property type="entry name" value="MMCoA_mutase_a_cat"/>
</dbReference>
<proteinExistence type="predicted"/>
<dbReference type="InterPro" id="IPR016176">
    <property type="entry name" value="Cbl-dep_enz_cat"/>
</dbReference>
<dbReference type="InterPro" id="IPR006099">
    <property type="entry name" value="MeMalonylCoA_mutase_a/b_cat"/>
</dbReference>
<protein>
    <submittedName>
        <fullName evidence="3">Methylmalonyl-CoA mutase</fullName>
    </submittedName>
</protein>